<organism evidence="5 6">
    <name type="scientific">Sediminicoccus rosea</name>
    <dbReference type="NCBI Taxonomy" id="1225128"/>
    <lineage>
        <taxon>Bacteria</taxon>
        <taxon>Pseudomonadati</taxon>
        <taxon>Pseudomonadota</taxon>
        <taxon>Alphaproteobacteria</taxon>
        <taxon>Acetobacterales</taxon>
        <taxon>Roseomonadaceae</taxon>
        <taxon>Sediminicoccus</taxon>
    </lineage>
</organism>
<sequence>MRRTARFLTALAAAAFVLAPALAEAAPGGRSSSGSRGARTYQAPPPTNTAPQPARPMERSATQPSAPATAGAPGAAARPAAAPGGFFARNPMMAGLMGGLLGAGIFGLLAGGGFFSGLGSLAGIMGFLLQLALIAGLVFLAMAIFRRFRQQPAPAGMPNAMMREQQDAPRGMMGGMGGGMARGPSQPVDEVGIQAADYQAFERNLVEINAAWSREDVAALSRLATPEMVQFFRDDYAALAARGWKNETRDVKLEQGDLAEAWSEGPRDYATVAMRMSLVDWTRDLKTGAITEGDPNARTEQTELWTFVRVQGGPWVLSAIQQTG</sequence>
<dbReference type="InterPro" id="IPR007379">
    <property type="entry name" value="Tim44-like_dom"/>
</dbReference>
<keyword evidence="6" id="KW-1185">Reference proteome</keyword>
<dbReference type="EMBL" id="CP137852">
    <property type="protein sequence ID" value="WPB85509.1"/>
    <property type="molecule type" value="Genomic_DNA"/>
</dbReference>
<keyword evidence="2" id="KW-0472">Membrane</keyword>
<dbReference type="Pfam" id="PF04280">
    <property type="entry name" value="Tim44"/>
    <property type="match status" value="1"/>
</dbReference>
<dbReference type="Proteomes" id="UP001305521">
    <property type="component" value="Chromosome"/>
</dbReference>
<dbReference type="SMART" id="SM00978">
    <property type="entry name" value="Tim44"/>
    <property type="match status" value="1"/>
</dbReference>
<feature type="region of interest" description="Disordered" evidence="1">
    <location>
        <begin position="26"/>
        <end position="76"/>
    </location>
</feature>
<evidence type="ECO:0000256" key="1">
    <source>
        <dbReference type="SAM" id="MobiDB-lite"/>
    </source>
</evidence>
<dbReference type="Gene3D" id="3.10.450.240">
    <property type="match status" value="1"/>
</dbReference>
<evidence type="ECO:0000313" key="6">
    <source>
        <dbReference type="Proteomes" id="UP001305521"/>
    </source>
</evidence>
<feature type="signal peptide" evidence="3">
    <location>
        <begin position="1"/>
        <end position="25"/>
    </location>
</feature>
<proteinExistence type="predicted"/>
<accession>A0ABZ0PIM3</accession>
<evidence type="ECO:0000256" key="3">
    <source>
        <dbReference type="SAM" id="SignalP"/>
    </source>
</evidence>
<dbReference type="RefSeq" id="WP_318649480.1">
    <property type="nucleotide sequence ID" value="NZ_CP137852.1"/>
</dbReference>
<dbReference type="SUPFAM" id="SSF54427">
    <property type="entry name" value="NTF2-like"/>
    <property type="match status" value="1"/>
</dbReference>
<keyword evidence="3" id="KW-0732">Signal</keyword>
<evidence type="ECO:0000256" key="2">
    <source>
        <dbReference type="SAM" id="Phobius"/>
    </source>
</evidence>
<evidence type="ECO:0000313" key="5">
    <source>
        <dbReference type="EMBL" id="WPB85509.1"/>
    </source>
</evidence>
<feature type="domain" description="Tim44-like" evidence="4">
    <location>
        <begin position="176"/>
        <end position="322"/>
    </location>
</feature>
<keyword evidence="2" id="KW-0812">Transmembrane</keyword>
<keyword evidence="2" id="KW-1133">Transmembrane helix</keyword>
<dbReference type="PANTHER" id="PTHR41542">
    <property type="entry name" value="BLL5807 PROTEIN"/>
    <property type="match status" value="1"/>
</dbReference>
<evidence type="ECO:0000259" key="4">
    <source>
        <dbReference type="SMART" id="SM00978"/>
    </source>
</evidence>
<feature type="transmembrane region" description="Helical" evidence="2">
    <location>
        <begin position="93"/>
        <end position="115"/>
    </location>
</feature>
<feature type="compositionally biased region" description="Low complexity" evidence="1">
    <location>
        <begin position="26"/>
        <end position="39"/>
    </location>
</feature>
<feature type="chain" id="PRO_5047314020" evidence="3">
    <location>
        <begin position="26"/>
        <end position="324"/>
    </location>
</feature>
<feature type="transmembrane region" description="Helical" evidence="2">
    <location>
        <begin position="127"/>
        <end position="145"/>
    </location>
</feature>
<gene>
    <name evidence="5" type="ORF">R9Z33_01225</name>
</gene>
<reference evidence="5 6" key="1">
    <citation type="submission" date="2023-11" db="EMBL/GenBank/DDBJ databases">
        <title>Arctic aerobic anoxygenic photoheterotroph Sediminicoccus rosea KRV36 adapts its photosynthesis to long days of polar summer.</title>
        <authorList>
            <person name="Tomasch J."/>
            <person name="Kopejtka K."/>
            <person name="Bily T."/>
            <person name="Gardiner A.T."/>
            <person name="Gardian Z."/>
            <person name="Shivaramu S."/>
            <person name="Koblizek M."/>
            <person name="Engelhardt F."/>
            <person name="Kaftan D."/>
        </authorList>
    </citation>
    <scope>NUCLEOTIDE SEQUENCE [LARGE SCALE GENOMIC DNA]</scope>
    <source>
        <strain evidence="5 6">R-30</strain>
    </source>
</reference>
<dbReference type="InterPro" id="IPR032710">
    <property type="entry name" value="NTF2-like_dom_sf"/>
</dbReference>
<name>A0ABZ0PIM3_9PROT</name>
<dbReference type="PANTHER" id="PTHR41542:SF1">
    <property type="entry name" value="BLL5807 PROTEIN"/>
    <property type="match status" value="1"/>
</dbReference>
<feature type="compositionally biased region" description="Low complexity" evidence="1">
    <location>
        <begin position="59"/>
        <end position="76"/>
    </location>
</feature>
<protein>
    <submittedName>
        <fullName evidence="5">TIM44-like domain-containing protein</fullName>
    </submittedName>
</protein>